<gene>
    <name evidence="1" type="ordered locus">XF_2079</name>
</gene>
<name>Q9PBR1_XYLFA</name>
<dbReference type="KEGG" id="xfa:XF_2079"/>
<organism evidence="1 2">
    <name type="scientific">Xylella fastidiosa (strain 9a5c)</name>
    <dbReference type="NCBI Taxonomy" id="160492"/>
    <lineage>
        <taxon>Bacteria</taxon>
        <taxon>Pseudomonadati</taxon>
        <taxon>Pseudomonadota</taxon>
        <taxon>Gammaproteobacteria</taxon>
        <taxon>Lysobacterales</taxon>
        <taxon>Lysobacteraceae</taxon>
        <taxon>Xylella</taxon>
    </lineage>
</organism>
<sequence>MQQVAAVEKQIQQYQTQLQQYQNMLQNTAAPSVYIWDQASQVMNKLIAAQDTLNYYKNQIGGIDAYLSRYGDVSYYKTLPCFGIDNNEGSFSDITERKLATARVPHGSRDGRASAFCYPPACRSGLGRA</sequence>
<proteinExistence type="predicted"/>
<dbReference type="AlphaFoldDB" id="Q9PBR1"/>
<dbReference type="EMBL" id="AE003849">
    <property type="protein sequence ID" value="AAF84878.1"/>
    <property type="molecule type" value="Genomic_DNA"/>
</dbReference>
<evidence type="ECO:0000313" key="2">
    <source>
        <dbReference type="Proteomes" id="UP000000812"/>
    </source>
</evidence>
<dbReference type="HOGENOM" id="CLU_1948024_0_0_6"/>
<protein>
    <submittedName>
        <fullName evidence="1">Uncharacterized protein</fullName>
    </submittedName>
</protein>
<dbReference type="SUPFAM" id="SSF101082">
    <property type="entry name" value="Typo IV secretion system protein TraC"/>
    <property type="match status" value="1"/>
</dbReference>
<reference evidence="1 2" key="1">
    <citation type="journal article" date="2000" name="Nature">
        <title>The genome sequence of the plant pathogen Xylella fastidiosa.</title>
        <authorList>
            <person name="Simpson A.J."/>
            <person name="Reinach F.C."/>
            <person name="Arruda P."/>
            <person name="Abreu F.A."/>
            <person name="Acencio M."/>
            <person name="Alvarenga R."/>
            <person name="Alves L.M."/>
            <person name="Araya J.E."/>
            <person name="Baia G.S."/>
            <person name="Baptista C.S."/>
            <person name="Barros M.H."/>
            <person name="Bonaccorsi E.D."/>
            <person name="Bordin S."/>
            <person name="Bove J.M."/>
            <person name="Briones M.R."/>
            <person name="Bueno M.R."/>
            <person name="Camargo A.A."/>
            <person name="Camargo L.E."/>
            <person name="Carraro D.M."/>
            <person name="Carrer H."/>
            <person name="Colauto N.B."/>
            <person name="Colombo C."/>
            <person name="Costa F.F."/>
            <person name="Costa M.C."/>
            <person name="Costa-Neto C.M."/>
            <person name="Coutinho L.L."/>
            <person name="Cristofani M."/>
            <person name="Dias-Neto E."/>
            <person name="Docena C."/>
            <person name="El-Dorry H."/>
            <person name="Facincani A.P."/>
            <person name="Ferreira A.J."/>
            <person name="Ferreira V.C."/>
            <person name="Ferro J.A."/>
            <person name="Fraga J.S."/>
            <person name="Franca S.C."/>
            <person name="Franco M.C."/>
            <person name="Frohme M."/>
            <person name="Furlan L.R."/>
            <person name="Garnier M."/>
            <person name="Goldman G.H."/>
            <person name="Goldman M.H."/>
            <person name="Gomes S.L."/>
            <person name="Gruber A."/>
            <person name="Ho P.L."/>
            <person name="Hoheisel J.D."/>
            <person name="Junqueira M.L."/>
            <person name="Kemper E.L."/>
            <person name="Kitajima J.P."/>
            <person name="Krieger J.E."/>
            <person name="Kuramae E.E."/>
            <person name="Laigret F."/>
            <person name="Lambais M.R."/>
            <person name="Leite L.C."/>
            <person name="Lemos E.G."/>
            <person name="Lemos M.V."/>
            <person name="Lopes S.A."/>
            <person name="Lopes C.R."/>
            <person name="Machado J.A."/>
            <person name="Machado M.A."/>
            <person name="Madeira A.M."/>
            <person name="Madeira H.M."/>
            <person name="Marino C.L."/>
            <person name="Marques M.V."/>
            <person name="Martins E.A."/>
            <person name="Martins E.M."/>
            <person name="Matsukuma A.Y."/>
            <person name="Menck C.F."/>
            <person name="Miracca E.C."/>
            <person name="Miyaki C.Y."/>
            <person name="Monteriro-Vitorello C.B."/>
            <person name="Moon D.H."/>
            <person name="Nagai M.A."/>
            <person name="Nascimento A.L."/>
            <person name="Netto L.E."/>
            <person name="Nhani A.Jr."/>
            <person name="Nobrega F.G."/>
            <person name="Nunes L.R."/>
            <person name="Oliveira M.A."/>
            <person name="de Oliveira M.C."/>
            <person name="de Oliveira R.C."/>
            <person name="Palmieri D.A."/>
            <person name="Paris A."/>
            <person name="Peixoto B.R."/>
            <person name="Pereira G.A."/>
            <person name="Pereira H.A.Jr."/>
            <person name="Pesquero J.B."/>
            <person name="Quaggio R.B."/>
            <person name="Roberto P.G."/>
            <person name="Rodrigues V."/>
            <person name="de M Rosa A.J."/>
            <person name="de Rosa V.E.Jr."/>
            <person name="de Sa R.G."/>
            <person name="Santelli R.V."/>
            <person name="Sawasaki H.E."/>
            <person name="da Silva A.C."/>
            <person name="da Silva A.M."/>
            <person name="da Silva F.R."/>
            <person name="da Silva W.A.Jr."/>
            <person name="da Silveira J.F."/>
            <person name="Silvestri M.L."/>
            <person name="Siqueira W.J."/>
            <person name="de Souza A.A."/>
            <person name="de Souza A.P."/>
            <person name="Terenzi M.F."/>
            <person name="Truffi D."/>
            <person name="Tsai S.M."/>
            <person name="Tsuhako M.H."/>
            <person name="Vallada H."/>
            <person name="Van Sluys M.A."/>
            <person name="Verjovski-Almeida S."/>
            <person name="Vettore A.L."/>
            <person name="Zago M.A."/>
            <person name="Zatz M."/>
            <person name="Meidanis J."/>
            <person name="Setubal J.C."/>
        </authorList>
    </citation>
    <scope>NUCLEOTIDE SEQUENCE [LARGE SCALE GENOMIC DNA]</scope>
    <source>
        <strain evidence="1 2">9a5c</strain>
    </source>
</reference>
<dbReference type="eggNOG" id="COG5314">
    <property type="taxonomic scope" value="Bacteria"/>
</dbReference>
<dbReference type="PIR" id="F82603">
    <property type="entry name" value="F82603"/>
</dbReference>
<dbReference type="STRING" id="160492.XF_2079"/>
<accession>Q9PBR1</accession>
<dbReference type="Proteomes" id="UP000000812">
    <property type="component" value="Chromosome"/>
</dbReference>
<evidence type="ECO:0000313" key="1">
    <source>
        <dbReference type="EMBL" id="AAF84878.1"/>
    </source>
</evidence>